<dbReference type="PROSITE" id="PS50011">
    <property type="entry name" value="PROTEIN_KINASE_DOM"/>
    <property type="match status" value="1"/>
</dbReference>
<feature type="domain" description="Protein kinase" evidence="1">
    <location>
        <begin position="25"/>
        <end position="357"/>
    </location>
</feature>
<sequence>MVYCPVDPVEAAKNVQLYFDQDGRYLTEGFVGNGNEGHVYKLKTTNQEAETRRFILKIPFVADDDVAVPARRNFLTEEAALKALQSAMHVVNEFDILGDPLEKPVPGATSIIKGWVYMEWLENGTLDQFANRAKTRPTPLPNRLIWRLLMCIIRMHIALAWPTRYATGDIQLETIEEEHPEFVLYNPDVHSANVMFGHFPSDGPLEHELTPILKMIDLGGVEKRPTPTLSAWDAAIQKLLEFLYQELEPLLLAGRDPDVLLRDEPTLDKDLYRLVDPSMGSGSAAPTSLQLMEQVAMEAIRARTAAWYRENHPQSNLNETDEAVMRIVRELLFEPDDSRDDENDEIEAIIEGIRSLVIQ</sequence>
<reference evidence="2 3" key="1">
    <citation type="journal article" date="2024" name="IMA Fungus">
        <title>Apiospora arundinis, a panoply of carbohydrate-active enzymes and secondary metabolites.</title>
        <authorList>
            <person name="Sorensen T."/>
            <person name="Petersen C."/>
            <person name="Muurmann A.T."/>
            <person name="Christiansen J.V."/>
            <person name="Brundto M.L."/>
            <person name="Overgaard C.K."/>
            <person name="Boysen A.T."/>
            <person name="Wollenberg R.D."/>
            <person name="Larsen T.O."/>
            <person name="Sorensen J.L."/>
            <person name="Nielsen K.L."/>
            <person name="Sondergaard T.E."/>
        </authorList>
    </citation>
    <scope>NUCLEOTIDE SEQUENCE [LARGE SCALE GENOMIC DNA]</scope>
    <source>
        <strain evidence="2 3">AAU 773</strain>
    </source>
</reference>
<comment type="caution">
    <text evidence="2">The sequence shown here is derived from an EMBL/GenBank/DDBJ whole genome shotgun (WGS) entry which is preliminary data.</text>
</comment>
<evidence type="ECO:0000313" key="2">
    <source>
        <dbReference type="EMBL" id="KAK8851469.1"/>
    </source>
</evidence>
<gene>
    <name evidence="2" type="ORF">PGQ11_013948</name>
</gene>
<proteinExistence type="predicted"/>
<evidence type="ECO:0000313" key="3">
    <source>
        <dbReference type="Proteomes" id="UP001390339"/>
    </source>
</evidence>
<accession>A0ABR2HRZ3</accession>
<keyword evidence="3" id="KW-1185">Reference proteome</keyword>
<dbReference type="EMBL" id="JAPCWZ010000009">
    <property type="protein sequence ID" value="KAK8851469.1"/>
    <property type="molecule type" value="Genomic_DNA"/>
</dbReference>
<protein>
    <submittedName>
        <fullName evidence="2">Kinase-like domain-containing protein</fullName>
    </submittedName>
</protein>
<organism evidence="2 3">
    <name type="scientific">Apiospora arundinis</name>
    <dbReference type="NCBI Taxonomy" id="335852"/>
    <lineage>
        <taxon>Eukaryota</taxon>
        <taxon>Fungi</taxon>
        <taxon>Dikarya</taxon>
        <taxon>Ascomycota</taxon>
        <taxon>Pezizomycotina</taxon>
        <taxon>Sordariomycetes</taxon>
        <taxon>Xylariomycetidae</taxon>
        <taxon>Amphisphaeriales</taxon>
        <taxon>Apiosporaceae</taxon>
        <taxon>Apiospora</taxon>
    </lineage>
</organism>
<dbReference type="SUPFAM" id="SSF56112">
    <property type="entry name" value="Protein kinase-like (PK-like)"/>
    <property type="match status" value="1"/>
</dbReference>
<dbReference type="InterPro" id="IPR000719">
    <property type="entry name" value="Prot_kinase_dom"/>
</dbReference>
<name>A0ABR2HRZ3_9PEZI</name>
<dbReference type="Proteomes" id="UP001390339">
    <property type="component" value="Unassembled WGS sequence"/>
</dbReference>
<dbReference type="Gene3D" id="1.10.510.10">
    <property type="entry name" value="Transferase(Phosphotransferase) domain 1"/>
    <property type="match status" value="1"/>
</dbReference>
<dbReference type="InterPro" id="IPR011009">
    <property type="entry name" value="Kinase-like_dom_sf"/>
</dbReference>
<evidence type="ECO:0000259" key="1">
    <source>
        <dbReference type="PROSITE" id="PS50011"/>
    </source>
</evidence>